<evidence type="ECO:0000259" key="1">
    <source>
        <dbReference type="Pfam" id="PF03374"/>
    </source>
</evidence>
<accession>A0A0L0WCX0</accession>
<dbReference type="Pfam" id="PF03374">
    <property type="entry name" value="ANT"/>
    <property type="match status" value="1"/>
</dbReference>
<comment type="caution">
    <text evidence="3">The sequence shown here is derived from an EMBL/GenBank/DDBJ whole genome shotgun (WGS) entry which is preliminary data.</text>
</comment>
<dbReference type="InterPro" id="IPR013557">
    <property type="entry name" value="AntA/B_antirep"/>
</dbReference>
<sequence>MENIIKINYKNDRQTISARNLWEFLERPHSEFMKWFSRYSDYGFVENIDYRGYRLKSRHANGRDYEVTDYEITIDMAKELAMLQRTEKGKIARQYFIELEKKWNSPEAIMARALQMADRKILDYKDTVFQLENKIEEDKPKVLFAEAVQASKTSILVGELAKLLRQNGIDIGQNRLFKWLRDEGYLIKRKGTDYNMPTQKSMDLELFEIKETSITHSDGHISVNKTPKVTGKGQVYFINKFKEWLDEKYSK</sequence>
<dbReference type="InterPro" id="IPR005039">
    <property type="entry name" value="Ant_C"/>
</dbReference>
<name>A0A0L0WCX0_GOTPU</name>
<proteinExistence type="predicted"/>
<dbReference type="RefSeq" id="WP_050354319.1">
    <property type="nucleotide sequence ID" value="NZ_LGSS01000003.1"/>
</dbReference>
<dbReference type="OrthoDB" id="9812611at2"/>
<organism evidence="3 4">
    <name type="scientific">Gottschalkia purinilytica</name>
    <name type="common">Clostridium purinilyticum</name>
    <dbReference type="NCBI Taxonomy" id="1503"/>
    <lineage>
        <taxon>Bacteria</taxon>
        <taxon>Bacillati</taxon>
        <taxon>Bacillota</taxon>
        <taxon>Tissierellia</taxon>
        <taxon>Tissierellales</taxon>
        <taxon>Gottschalkiaceae</taxon>
        <taxon>Gottschalkia</taxon>
    </lineage>
</organism>
<evidence type="ECO:0000313" key="4">
    <source>
        <dbReference type="Proteomes" id="UP000037267"/>
    </source>
</evidence>
<evidence type="ECO:0000259" key="2">
    <source>
        <dbReference type="Pfam" id="PF08346"/>
    </source>
</evidence>
<gene>
    <name evidence="3" type="ORF">CLPU_3c01000</name>
</gene>
<dbReference type="Pfam" id="PF08346">
    <property type="entry name" value="AntA"/>
    <property type="match status" value="1"/>
</dbReference>
<dbReference type="PATRIC" id="fig|1503.3.peg.1965"/>
<dbReference type="STRING" id="1503.CLPU_3c01000"/>
<dbReference type="AlphaFoldDB" id="A0A0L0WCX0"/>
<evidence type="ECO:0000313" key="3">
    <source>
        <dbReference type="EMBL" id="KNF09322.1"/>
    </source>
</evidence>
<keyword evidence="4" id="KW-1185">Reference proteome</keyword>
<feature type="domain" description="Antirepressor protein C-terminal" evidence="1">
    <location>
        <begin position="132"/>
        <end position="243"/>
    </location>
</feature>
<protein>
    <submittedName>
        <fullName evidence="3">Putative phage-encoded protein</fullName>
    </submittedName>
</protein>
<feature type="domain" description="AntA/AntB antirepressor" evidence="2">
    <location>
        <begin position="16"/>
        <end position="86"/>
    </location>
</feature>
<dbReference type="EMBL" id="LGSS01000003">
    <property type="protein sequence ID" value="KNF09322.1"/>
    <property type="molecule type" value="Genomic_DNA"/>
</dbReference>
<dbReference type="GO" id="GO:0003677">
    <property type="term" value="F:DNA binding"/>
    <property type="evidence" value="ECO:0007669"/>
    <property type="project" value="InterPro"/>
</dbReference>
<dbReference type="Proteomes" id="UP000037267">
    <property type="component" value="Unassembled WGS sequence"/>
</dbReference>
<reference evidence="4" key="1">
    <citation type="submission" date="2015-07" db="EMBL/GenBank/DDBJ databases">
        <title>Draft genome sequence of the purine-degrading Gottschalkia purinilyticum DSM 1384 (formerly Clostridium purinilyticum).</title>
        <authorList>
            <person name="Poehlein A."/>
            <person name="Schiel-Bengelsdorf B."/>
            <person name="Bengelsdorf F.R."/>
            <person name="Daniel R."/>
            <person name="Duerre P."/>
        </authorList>
    </citation>
    <scope>NUCLEOTIDE SEQUENCE [LARGE SCALE GENOMIC DNA]</scope>
    <source>
        <strain evidence="4">DSM 1384</strain>
    </source>
</reference>